<feature type="binding site" evidence="8">
    <location>
        <position position="16"/>
    </location>
    <ligand>
        <name>Mg(2+)</name>
        <dbReference type="ChEBI" id="CHEBI:18420"/>
    </ligand>
</feature>
<dbReference type="InterPro" id="IPR029060">
    <property type="entry name" value="PIN-like_dom_sf"/>
</dbReference>
<evidence type="ECO:0000256" key="5">
    <source>
        <dbReference type="ARBA" id="ARBA00022801"/>
    </source>
</evidence>
<dbReference type="GO" id="GO:0090729">
    <property type="term" value="F:toxin activity"/>
    <property type="evidence" value="ECO:0007669"/>
    <property type="project" value="UniProtKB-KW"/>
</dbReference>
<dbReference type="EC" id="3.1.-.-" evidence="8"/>
<feature type="binding site" evidence="8">
    <location>
        <position position="102"/>
    </location>
    <ligand>
        <name>Mg(2+)</name>
        <dbReference type="ChEBI" id="CHEBI:18420"/>
    </ligand>
</feature>
<keyword evidence="8" id="KW-0800">Toxin</keyword>
<dbReference type="InterPro" id="IPR022907">
    <property type="entry name" value="VapC_family"/>
</dbReference>
<dbReference type="SMART" id="SM00670">
    <property type="entry name" value="PINc"/>
    <property type="match status" value="1"/>
</dbReference>
<protein>
    <recommendedName>
        <fullName evidence="8">Ribonuclease VapC</fullName>
        <shortName evidence="8">RNase VapC</shortName>
        <ecNumber evidence="8">3.1.-.-</ecNumber>
    </recommendedName>
    <alternativeName>
        <fullName evidence="8">Toxin VapC</fullName>
    </alternativeName>
</protein>
<proteinExistence type="inferred from homology"/>
<dbReference type="AlphaFoldDB" id="A0A3G2RA39"/>
<evidence type="ECO:0000313" key="11">
    <source>
        <dbReference type="Proteomes" id="UP000280960"/>
    </source>
</evidence>
<evidence type="ECO:0000256" key="3">
    <source>
        <dbReference type="ARBA" id="ARBA00022722"/>
    </source>
</evidence>
<keyword evidence="2 8" id="KW-1277">Toxin-antitoxin system</keyword>
<evidence type="ECO:0000259" key="9">
    <source>
        <dbReference type="SMART" id="SM00670"/>
    </source>
</evidence>
<dbReference type="CDD" id="cd18741">
    <property type="entry name" value="PIN_VapC4-5_FitB-like"/>
    <property type="match status" value="1"/>
</dbReference>
<name>A0A3G2RA39_9FIRM</name>
<feature type="domain" description="PIN" evidence="9">
    <location>
        <begin position="11"/>
        <end position="125"/>
    </location>
</feature>
<evidence type="ECO:0000256" key="2">
    <source>
        <dbReference type="ARBA" id="ARBA00022649"/>
    </source>
</evidence>
<evidence type="ECO:0000256" key="8">
    <source>
        <dbReference type="HAMAP-Rule" id="MF_00265"/>
    </source>
</evidence>
<evidence type="ECO:0000256" key="4">
    <source>
        <dbReference type="ARBA" id="ARBA00022723"/>
    </source>
</evidence>
<comment type="function">
    <text evidence="8">Toxic component of a toxin-antitoxin (TA) system. An RNase.</text>
</comment>
<dbReference type="Pfam" id="PF01850">
    <property type="entry name" value="PIN"/>
    <property type="match status" value="1"/>
</dbReference>
<keyword evidence="11" id="KW-1185">Reference proteome</keyword>
<comment type="cofactor">
    <cofactor evidence="1 8">
        <name>Mg(2+)</name>
        <dbReference type="ChEBI" id="CHEBI:18420"/>
    </cofactor>
</comment>
<comment type="similarity">
    <text evidence="7 8">Belongs to the PINc/VapC protein family.</text>
</comment>
<dbReference type="GO" id="GO:0016787">
    <property type="term" value="F:hydrolase activity"/>
    <property type="evidence" value="ECO:0007669"/>
    <property type="project" value="UniProtKB-KW"/>
</dbReference>
<dbReference type="SUPFAM" id="SSF88723">
    <property type="entry name" value="PIN domain-like"/>
    <property type="match status" value="1"/>
</dbReference>
<evidence type="ECO:0000256" key="6">
    <source>
        <dbReference type="ARBA" id="ARBA00022842"/>
    </source>
</evidence>
<dbReference type="InterPro" id="IPR002716">
    <property type="entry name" value="PIN_dom"/>
</dbReference>
<dbReference type="KEGG" id="bacg:D2962_15895"/>
<evidence type="ECO:0000256" key="1">
    <source>
        <dbReference type="ARBA" id="ARBA00001946"/>
    </source>
</evidence>
<keyword evidence="3 8" id="KW-0540">Nuclease</keyword>
<sequence length="135" mass="15681">MEQETGDKRMKKYLIDTNIFIDHLKGKEPAKKTLKSLSEAGEVYYSVVTRIELLAGIREKEIEDVEYLLEIYKEKDVNREIGERAGRYMHDFFKSHALNIGDAIIAATADYLDAELITLNIKHFPMKDIKIKKPY</sequence>
<evidence type="ECO:0000313" key="10">
    <source>
        <dbReference type="EMBL" id="AYO31888.1"/>
    </source>
</evidence>
<keyword evidence="6 8" id="KW-0460">Magnesium</keyword>
<dbReference type="Proteomes" id="UP000280960">
    <property type="component" value="Chromosome"/>
</dbReference>
<dbReference type="GO" id="GO:0004540">
    <property type="term" value="F:RNA nuclease activity"/>
    <property type="evidence" value="ECO:0007669"/>
    <property type="project" value="InterPro"/>
</dbReference>
<keyword evidence="4 8" id="KW-0479">Metal-binding</keyword>
<dbReference type="PANTHER" id="PTHR33653">
    <property type="entry name" value="RIBONUCLEASE VAPC2"/>
    <property type="match status" value="1"/>
</dbReference>
<dbReference type="EMBL" id="CP033169">
    <property type="protein sequence ID" value="AYO31888.1"/>
    <property type="molecule type" value="Genomic_DNA"/>
</dbReference>
<organism evidence="10 11">
    <name type="scientific">Biomaibacter acetigenes</name>
    <dbReference type="NCBI Taxonomy" id="2316383"/>
    <lineage>
        <taxon>Bacteria</taxon>
        <taxon>Bacillati</taxon>
        <taxon>Bacillota</taxon>
        <taxon>Clostridia</taxon>
        <taxon>Thermosediminibacterales</taxon>
        <taxon>Tepidanaerobacteraceae</taxon>
        <taxon>Biomaibacter</taxon>
    </lineage>
</organism>
<evidence type="ECO:0000256" key="7">
    <source>
        <dbReference type="ARBA" id="ARBA00038093"/>
    </source>
</evidence>
<dbReference type="HAMAP" id="MF_00265">
    <property type="entry name" value="VapC_Nob1"/>
    <property type="match status" value="1"/>
</dbReference>
<dbReference type="PANTHER" id="PTHR33653:SF1">
    <property type="entry name" value="RIBONUCLEASE VAPC2"/>
    <property type="match status" value="1"/>
</dbReference>
<dbReference type="InterPro" id="IPR050556">
    <property type="entry name" value="Type_II_TA_system_RNase"/>
</dbReference>
<dbReference type="Gene3D" id="3.40.50.1010">
    <property type="entry name" value="5'-nuclease"/>
    <property type="match status" value="1"/>
</dbReference>
<keyword evidence="5 8" id="KW-0378">Hydrolase</keyword>
<gene>
    <name evidence="8" type="primary">vapC</name>
    <name evidence="10" type="ORF">D2962_15895</name>
</gene>
<reference evidence="10 11" key="1">
    <citation type="submission" date="2018-10" db="EMBL/GenBank/DDBJ databases">
        <authorList>
            <person name="Zhang X."/>
        </authorList>
    </citation>
    <scope>NUCLEOTIDE SEQUENCE [LARGE SCALE GENOMIC DNA]</scope>
    <source>
        <strain evidence="10 11">SK-G1</strain>
    </source>
</reference>
<dbReference type="GO" id="GO:0000287">
    <property type="term" value="F:magnesium ion binding"/>
    <property type="evidence" value="ECO:0007669"/>
    <property type="project" value="UniProtKB-UniRule"/>
</dbReference>
<accession>A0A3G2RA39</accession>